<evidence type="ECO:0000256" key="7">
    <source>
        <dbReference type="SAM" id="Phobius"/>
    </source>
</evidence>
<dbReference type="InterPro" id="IPR045324">
    <property type="entry name" value="Small_multidrug_res"/>
</dbReference>
<evidence type="ECO:0000313" key="9">
    <source>
        <dbReference type="Proteomes" id="UP000439752"/>
    </source>
</evidence>
<evidence type="ECO:0000256" key="3">
    <source>
        <dbReference type="ARBA" id="ARBA00022692"/>
    </source>
</evidence>
<comment type="similarity">
    <text evidence="6">Belongs to the drug/metabolite transporter (DMT) superfamily. Small multidrug resistance (SMR) (TC 2.A.7.1) family.</text>
</comment>
<dbReference type="Gene3D" id="1.10.3730.20">
    <property type="match status" value="1"/>
</dbReference>
<evidence type="ECO:0000256" key="1">
    <source>
        <dbReference type="ARBA" id="ARBA00004651"/>
    </source>
</evidence>
<organism evidence="8 9">
    <name type="scientific">Exiguobacterium oxidotolerans</name>
    <dbReference type="NCBI Taxonomy" id="223958"/>
    <lineage>
        <taxon>Bacteria</taxon>
        <taxon>Bacillati</taxon>
        <taxon>Bacillota</taxon>
        <taxon>Bacilli</taxon>
        <taxon>Bacillales</taxon>
        <taxon>Bacillales Family XII. Incertae Sedis</taxon>
        <taxon>Exiguobacterium</taxon>
    </lineage>
</organism>
<keyword evidence="9" id="KW-1185">Reference proteome</keyword>
<feature type="transmembrane region" description="Helical" evidence="7">
    <location>
        <begin position="5"/>
        <end position="23"/>
    </location>
</feature>
<dbReference type="InterPro" id="IPR000390">
    <property type="entry name" value="Small_drug/metabolite_transptr"/>
</dbReference>
<evidence type="ECO:0000256" key="5">
    <source>
        <dbReference type="ARBA" id="ARBA00023136"/>
    </source>
</evidence>
<evidence type="ECO:0000256" key="4">
    <source>
        <dbReference type="ARBA" id="ARBA00022989"/>
    </source>
</evidence>
<gene>
    <name evidence="8" type="primary">gdnC</name>
    <name evidence="8" type="ORF">EXIGUO9Y_130035</name>
</gene>
<evidence type="ECO:0000256" key="6">
    <source>
        <dbReference type="RuleBase" id="RU003942"/>
    </source>
</evidence>
<feature type="transmembrane region" description="Helical" evidence="7">
    <location>
        <begin position="29"/>
        <end position="47"/>
    </location>
</feature>
<dbReference type="Proteomes" id="UP000439752">
    <property type="component" value="Unassembled WGS sequence"/>
</dbReference>
<proteinExistence type="inferred from homology"/>
<dbReference type="InterPro" id="IPR037185">
    <property type="entry name" value="EmrE-like"/>
</dbReference>
<feature type="transmembrane region" description="Helical" evidence="7">
    <location>
        <begin position="59"/>
        <end position="78"/>
    </location>
</feature>
<feature type="transmembrane region" description="Helical" evidence="7">
    <location>
        <begin position="84"/>
        <end position="103"/>
    </location>
</feature>
<evidence type="ECO:0000313" key="8">
    <source>
        <dbReference type="EMBL" id="VWX33737.1"/>
    </source>
</evidence>
<sequence length="109" mass="11637">MMTKYWLSIVVASFFEVSWVVGLKHADSALEWMGTIISIIISFTVLIKASNHLPVGTVYAVFVGLGTVGTVILDIVLFDQEASVMKLGLIGILLLGVIGLKLVSGEAEA</sequence>
<accession>A0A653I4S2</accession>
<reference evidence="8 9" key="1">
    <citation type="submission" date="2019-10" db="EMBL/GenBank/DDBJ databases">
        <authorList>
            <person name="Karimi E."/>
        </authorList>
    </citation>
    <scope>NUCLEOTIDE SEQUENCE [LARGE SCALE GENOMIC DNA]</scope>
    <source>
        <strain evidence="8">Exiguobacterium sp. 9Y</strain>
    </source>
</reference>
<dbReference type="GO" id="GO:0005886">
    <property type="term" value="C:plasma membrane"/>
    <property type="evidence" value="ECO:0007669"/>
    <property type="project" value="UniProtKB-SubCell"/>
</dbReference>
<dbReference type="PANTHER" id="PTHR30561:SF7">
    <property type="entry name" value="GUANIDINIUM EFFLUX SYSTEM SUBUNIT GDNC-RELATED"/>
    <property type="match status" value="1"/>
</dbReference>
<dbReference type="SUPFAM" id="SSF103481">
    <property type="entry name" value="Multidrug resistance efflux transporter EmrE"/>
    <property type="match status" value="1"/>
</dbReference>
<dbReference type="PANTHER" id="PTHR30561">
    <property type="entry name" value="SMR FAMILY PROTON-DEPENDENT DRUG EFFLUX TRANSPORTER SUGE"/>
    <property type="match status" value="1"/>
</dbReference>
<dbReference type="Pfam" id="PF00893">
    <property type="entry name" value="Multi_Drug_Res"/>
    <property type="match status" value="1"/>
</dbReference>
<keyword evidence="5 7" id="KW-0472">Membrane</keyword>
<protein>
    <submittedName>
        <fullName evidence="8">Guanidinium efflux transporter subunit</fullName>
    </submittedName>
</protein>
<dbReference type="AlphaFoldDB" id="A0A653I4S2"/>
<keyword evidence="2" id="KW-1003">Cell membrane</keyword>
<name>A0A653I4S2_9BACL</name>
<keyword evidence="4 7" id="KW-1133">Transmembrane helix</keyword>
<keyword evidence="3 6" id="KW-0812">Transmembrane</keyword>
<dbReference type="GO" id="GO:0022857">
    <property type="term" value="F:transmembrane transporter activity"/>
    <property type="evidence" value="ECO:0007669"/>
    <property type="project" value="InterPro"/>
</dbReference>
<comment type="subcellular location">
    <subcellularLocation>
        <location evidence="1 6">Cell membrane</location>
        <topology evidence="1 6">Multi-pass membrane protein</topology>
    </subcellularLocation>
</comment>
<evidence type="ECO:0000256" key="2">
    <source>
        <dbReference type="ARBA" id="ARBA00022475"/>
    </source>
</evidence>
<dbReference type="EMBL" id="CABWKQ010000005">
    <property type="protein sequence ID" value="VWX33737.1"/>
    <property type="molecule type" value="Genomic_DNA"/>
</dbReference>